<evidence type="ECO:0000256" key="4">
    <source>
        <dbReference type="ARBA" id="ARBA00023136"/>
    </source>
</evidence>
<evidence type="ECO:0000313" key="7">
    <source>
        <dbReference type="Proteomes" id="UP000029014"/>
    </source>
</evidence>
<dbReference type="RefSeq" id="WP_022861469.1">
    <property type="nucleotide sequence ID" value="NZ_JGZD01000004.1"/>
</dbReference>
<keyword evidence="2 5" id="KW-0812">Transmembrane</keyword>
<dbReference type="GO" id="GO:0016020">
    <property type="term" value="C:membrane"/>
    <property type="evidence" value="ECO:0007669"/>
    <property type="project" value="UniProtKB-SubCell"/>
</dbReference>
<name>A0A087BSP9_9BIFI</name>
<dbReference type="InterPro" id="IPR035906">
    <property type="entry name" value="MetI-like_sf"/>
</dbReference>
<keyword evidence="4 5" id="KW-0472">Membrane</keyword>
<evidence type="ECO:0000256" key="5">
    <source>
        <dbReference type="SAM" id="Phobius"/>
    </source>
</evidence>
<organism evidence="6 7">
    <name type="scientific">Bifidobacterium minimum</name>
    <dbReference type="NCBI Taxonomy" id="1693"/>
    <lineage>
        <taxon>Bacteria</taxon>
        <taxon>Bacillati</taxon>
        <taxon>Actinomycetota</taxon>
        <taxon>Actinomycetes</taxon>
        <taxon>Bifidobacteriales</taxon>
        <taxon>Bifidobacteriaceae</taxon>
        <taxon>Bifidobacterium</taxon>
    </lineage>
</organism>
<dbReference type="AlphaFoldDB" id="A0A087BSP9"/>
<dbReference type="Proteomes" id="UP000029014">
    <property type="component" value="Unassembled WGS sequence"/>
</dbReference>
<keyword evidence="7" id="KW-1185">Reference proteome</keyword>
<dbReference type="EMBL" id="JGZD01000004">
    <property type="protein sequence ID" value="KFI74049.1"/>
    <property type="molecule type" value="Genomic_DNA"/>
</dbReference>
<evidence type="ECO:0000256" key="3">
    <source>
        <dbReference type="ARBA" id="ARBA00022989"/>
    </source>
</evidence>
<sequence>MSVPGRGFRMAALLLAMLPILVLYIFLQRYVVEGVTAGAVKG</sequence>
<evidence type="ECO:0008006" key="8">
    <source>
        <dbReference type="Google" id="ProtNLM"/>
    </source>
</evidence>
<proteinExistence type="predicted"/>
<reference evidence="6 7" key="1">
    <citation type="submission" date="2014-03" db="EMBL/GenBank/DDBJ databases">
        <title>Genomics of Bifidobacteria.</title>
        <authorList>
            <person name="Ventura M."/>
            <person name="Milani C."/>
            <person name="Lugli G.A."/>
        </authorList>
    </citation>
    <scope>NUCLEOTIDE SEQUENCE [LARGE SCALE GENOMIC DNA]</scope>
    <source>
        <strain evidence="6 7">LMG 11592</strain>
    </source>
</reference>
<keyword evidence="3 5" id="KW-1133">Transmembrane helix</keyword>
<accession>A0A087BSP9</accession>
<evidence type="ECO:0000256" key="1">
    <source>
        <dbReference type="ARBA" id="ARBA00004141"/>
    </source>
</evidence>
<comment type="caution">
    <text evidence="6">The sequence shown here is derived from an EMBL/GenBank/DDBJ whole genome shotgun (WGS) entry which is preliminary data.</text>
</comment>
<protein>
    <recommendedName>
        <fullName evidence="8">Sugar ABC transporter permease</fullName>
    </recommendedName>
</protein>
<gene>
    <name evidence="6" type="ORF">BMIN_1314</name>
</gene>
<evidence type="ECO:0000256" key="2">
    <source>
        <dbReference type="ARBA" id="ARBA00022692"/>
    </source>
</evidence>
<dbReference type="STRING" id="1693.BMIN_1314"/>
<comment type="subcellular location">
    <subcellularLocation>
        <location evidence="1">Membrane</location>
        <topology evidence="1">Multi-pass membrane protein</topology>
    </subcellularLocation>
</comment>
<dbReference type="SUPFAM" id="SSF161098">
    <property type="entry name" value="MetI-like"/>
    <property type="match status" value="1"/>
</dbReference>
<evidence type="ECO:0000313" key="6">
    <source>
        <dbReference type="EMBL" id="KFI74049.1"/>
    </source>
</evidence>
<feature type="transmembrane region" description="Helical" evidence="5">
    <location>
        <begin position="7"/>
        <end position="27"/>
    </location>
</feature>